<dbReference type="SUPFAM" id="SSF48452">
    <property type="entry name" value="TPR-like"/>
    <property type="match status" value="1"/>
</dbReference>
<dbReference type="InterPro" id="IPR011990">
    <property type="entry name" value="TPR-like_helical_dom_sf"/>
</dbReference>
<gene>
    <name evidence="1" type="ORF">QT711_04390</name>
</gene>
<dbReference type="EMBL" id="JAUBDI010000002">
    <property type="protein sequence ID" value="MDW0112412.1"/>
    <property type="molecule type" value="Genomic_DNA"/>
</dbReference>
<keyword evidence="2" id="KW-1185">Reference proteome</keyword>
<protein>
    <recommendedName>
        <fullName evidence="3">Tetratricopeptide repeat-containing protein</fullName>
    </recommendedName>
</protein>
<sequence length="329" mass="37650">MNVVRNKYGKLLKKDNIVVFPGALDGLIEKGLDAVEDVDYELAVESFDQVYHFDPDNMRLLAPYAVSLYETRNFEKAKEIATKLLHSGAAEYLDAMELYLAISIQLQDYEEVEMTIATLLEENIVPPDMIQKFNYLRDLNNRLASRYAISEEPMIELQEALTIEEFLANTPEVQQQIVASMENRQVEAESLKLLAEIAEHEEIHPLVVTYALVLLRDAACDKTLTVKKFGFEKAVVPTELHLPNQDEKTREVIDRISDLNEKDPSRMQMAIEASLRYGIIAYPFSWEGFSAEEVAQGYIHYIDGLFTGEKWIDSELMNLIQSIDEQTEQ</sequence>
<comment type="caution">
    <text evidence="1">The sequence shown here is derived from an EMBL/GenBank/DDBJ whole genome shotgun (WGS) entry which is preliminary data.</text>
</comment>
<dbReference type="Gene3D" id="1.25.40.10">
    <property type="entry name" value="Tetratricopeptide repeat domain"/>
    <property type="match status" value="1"/>
</dbReference>
<accession>A0ABU4G7S1</accession>
<dbReference type="SUPFAM" id="SSF116965">
    <property type="entry name" value="Hypothetical protein MPN330"/>
    <property type="match status" value="1"/>
</dbReference>
<name>A0ABU4G7S1_9BACL</name>
<organism evidence="1 2">
    <name type="scientific">Sporosarcina saromensis</name>
    <dbReference type="NCBI Taxonomy" id="359365"/>
    <lineage>
        <taxon>Bacteria</taxon>
        <taxon>Bacillati</taxon>
        <taxon>Bacillota</taxon>
        <taxon>Bacilli</taxon>
        <taxon>Bacillales</taxon>
        <taxon>Caryophanaceae</taxon>
        <taxon>Sporosarcina</taxon>
    </lineage>
</organism>
<evidence type="ECO:0000313" key="2">
    <source>
        <dbReference type="Proteomes" id="UP001282284"/>
    </source>
</evidence>
<dbReference type="Proteomes" id="UP001282284">
    <property type="component" value="Unassembled WGS sequence"/>
</dbReference>
<proteinExistence type="predicted"/>
<evidence type="ECO:0000313" key="1">
    <source>
        <dbReference type="EMBL" id="MDW0112412.1"/>
    </source>
</evidence>
<reference evidence="1 2" key="1">
    <citation type="submission" date="2023-06" db="EMBL/GenBank/DDBJ databases">
        <title>Sporosarcina sp. nov., isolated from Korean traditional fermented seafood 'Jeotgal'.</title>
        <authorList>
            <person name="Yang A.I."/>
            <person name="Shin N.-R."/>
        </authorList>
    </citation>
    <scope>NUCLEOTIDE SEQUENCE [LARGE SCALE GENOMIC DNA]</scope>
    <source>
        <strain evidence="1 2">KCTC13119</strain>
    </source>
</reference>
<dbReference type="RefSeq" id="WP_317942294.1">
    <property type="nucleotide sequence ID" value="NZ_JAUBDI010000002.1"/>
</dbReference>
<evidence type="ECO:0008006" key="3">
    <source>
        <dbReference type="Google" id="ProtNLM"/>
    </source>
</evidence>